<feature type="region of interest" description="Disordered" evidence="3">
    <location>
        <begin position="356"/>
        <end position="379"/>
    </location>
</feature>
<evidence type="ECO:0000256" key="3">
    <source>
        <dbReference type="SAM" id="MobiDB-lite"/>
    </source>
</evidence>
<feature type="coiled-coil region" evidence="2">
    <location>
        <begin position="146"/>
        <end position="190"/>
    </location>
</feature>
<feature type="region of interest" description="Disordered" evidence="3">
    <location>
        <begin position="228"/>
        <end position="334"/>
    </location>
</feature>
<protein>
    <submittedName>
        <fullName evidence="5">Cyclin B1 interacting protein 1</fullName>
    </submittedName>
</protein>
<evidence type="ECO:0000313" key="6">
    <source>
        <dbReference type="Proteomes" id="UP001492380"/>
    </source>
</evidence>
<accession>A0ABR1YXJ9</accession>
<dbReference type="SUPFAM" id="SSF57850">
    <property type="entry name" value="RING/U-box"/>
    <property type="match status" value="1"/>
</dbReference>
<evidence type="ECO:0000256" key="2">
    <source>
        <dbReference type="SAM" id="Coils"/>
    </source>
</evidence>
<reference evidence="5 6" key="1">
    <citation type="submission" date="2024-04" db="EMBL/GenBank/DDBJ databases">
        <title>Phyllosticta paracitricarpa is synonymous to the EU quarantine fungus P. citricarpa based on phylogenomic analyses.</title>
        <authorList>
            <consortium name="Lawrence Berkeley National Laboratory"/>
            <person name="Van Ingen-Buijs V.A."/>
            <person name="Van Westerhoven A.C."/>
            <person name="Haridas S."/>
            <person name="Skiadas P."/>
            <person name="Martin F."/>
            <person name="Groenewald J.Z."/>
            <person name="Crous P.W."/>
            <person name="Seidl M.F."/>
        </authorList>
    </citation>
    <scope>NUCLEOTIDE SEQUENCE [LARGE SCALE GENOMIC DNA]</scope>
    <source>
        <strain evidence="5 6">CBS 123374</strain>
    </source>
</reference>
<comment type="caution">
    <text evidence="5">The sequence shown here is derived from an EMBL/GenBank/DDBJ whole genome shotgun (WGS) entry which is preliminary data.</text>
</comment>
<dbReference type="PANTHER" id="PTHR14305:SF0">
    <property type="entry name" value="E3 UBIQUITIN-PROTEIN LIGASE CCNB1IP1"/>
    <property type="match status" value="1"/>
</dbReference>
<dbReference type="InterPro" id="IPR042448">
    <property type="entry name" value="CCNB1IP1"/>
</dbReference>
<evidence type="ECO:0000259" key="4">
    <source>
        <dbReference type="PROSITE" id="PS50089"/>
    </source>
</evidence>
<sequence>MDFSLRCNSLKCRTQLSERAVVTTCSHIFCIACSNDLGLSRPNAQIRICPACDTHLPNPDDAVETRLDPSEDYKTSVLSGLSPTVIMECAGRGLAFYSYQTTQEMFALEGFRLKEDANVTSMYQEFLAKSLTEKYSGLNSQMDKVVHDANTEIGNLRDKLQAVSLEKKRLEDENHKIAEAFREKARSQANLQKVYNQLKAQVLSGQVATAASEDAEATLQSVTAERFVDRVGGRPGPAGFYPGHDATSGMHSRQRSNGSGGDGEAIRPSQNSNAWPSQGHASRFLRQQAGANVTPSQHRTRLGETSVYNPTPGFRGAGIGGSQNTPAGRQPLSAIHPNTFAGPGAVGYGMSAGMRAGKQAPVGSSRGAWPSRVPGSRMG</sequence>
<evidence type="ECO:0000256" key="1">
    <source>
        <dbReference type="PROSITE-ProRule" id="PRU00175"/>
    </source>
</evidence>
<keyword evidence="6" id="KW-1185">Reference proteome</keyword>
<dbReference type="Proteomes" id="UP001492380">
    <property type="component" value="Unassembled WGS sequence"/>
</dbReference>
<name>A0ABR1YXJ9_9PEZI</name>
<keyword evidence="1" id="KW-0863">Zinc-finger</keyword>
<proteinExistence type="predicted"/>
<dbReference type="EMBL" id="JBBWRZ010000003">
    <property type="protein sequence ID" value="KAK8240693.1"/>
    <property type="molecule type" value="Genomic_DNA"/>
</dbReference>
<feature type="domain" description="RING-type" evidence="4">
    <location>
        <begin position="12"/>
        <end position="53"/>
    </location>
</feature>
<keyword evidence="1" id="KW-0862">Zinc</keyword>
<organism evidence="5 6">
    <name type="scientific">Phyllosticta capitalensis</name>
    <dbReference type="NCBI Taxonomy" id="121624"/>
    <lineage>
        <taxon>Eukaryota</taxon>
        <taxon>Fungi</taxon>
        <taxon>Dikarya</taxon>
        <taxon>Ascomycota</taxon>
        <taxon>Pezizomycotina</taxon>
        <taxon>Dothideomycetes</taxon>
        <taxon>Dothideomycetes incertae sedis</taxon>
        <taxon>Botryosphaeriales</taxon>
        <taxon>Phyllostictaceae</taxon>
        <taxon>Phyllosticta</taxon>
    </lineage>
</organism>
<dbReference type="PROSITE" id="PS50089">
    <property type="entry name" value="ZF_RING_2"/>
    <property type="match status" value="1"/>
</dbReference>
<dbReference type="PANTHER" id="PTHR14305">
    <property type="entry name" value="E3 UBIQUITIN-PROTEIN LIGASE CCNB1IP1"/>
    <property type="match status" value="1"/>
</dbReference>
<evidence type="ECO:0000313" key="5">
    <source>
        <dbReference type="EMBL" id="KAK8240693.1"/>
    </source>
</evidence>
<feature type="compositionally biased region" description="Polar residues" evidence="3">
    <location>
        <begin position="268"/>
        <end position="280"/>
    </location>
</feature>
<dbReference type="InterPro" id="IPR001841">
    <property type="entry name" value="Znf_RING"/>
</dbReference>
<dbReference type="Pfam" id="PF14634">
    <property type="entry name" value="zf-RING_5"/>
    <property type="match status" value="1"/>
</dbReference>
<gene>
    <name evidence="5" type="ORF">HDK90DRAFT_192259</name>
</gene>
<keyword evidence="1" id="KW-0479">Metal-binding</keyword>
<keyword evidence="2" id="KW-0175">Coiled coil</keyword>